<evidence type="ECO:0000313" key="2">
    <source>
        <dbReference type="WBParaSite" id="Gr19_v10_g6404.t1"/>
    </source>
</evidence>
<organism evidence="1 2">
    <name type="scientific">Globodera rostochiensis</name>
    <name type="common">Golden nematode worm</name>
    <name type="synonym">Heterodera rostochiensis</name>
    <dbReference type="NCBI Taxonomy" id="31243"/>
    <lineage>
        <taxon>Eukaryota</taxon>
        <taxon>Metazoa</taxon>
        <taxon>Ecdysozoa</taxon>
        <taxon>Nematoda</taxon>
        <taxon>Chromadorea</taxon>
        <taxon>Rhabditida</taxon>
        <taxon>Tylenchina</taxon>
        <taxon>Tylenchomorpha</taxon>
        <taxon>Tylenchoidea</taxon>
        <taxon>Heteroderidae</taxon>
        <taxon>Heteroderinae</taxon>
        <taxon>Globodera</taxon>
    </lineage>
</organism>
<accession>A0A914I368</accession>
<sequence>MIGRFIRNFLNGQHIIHKIRQVQTVRRTFLHQCIKNECPPAAVLSLGARAASSSSNWPSQRSKRLNDYRNKRKRADNFQLNEGTSSQWQLQHNQQMVDFWYDGANAGSCGSCASSESGGGGGGENYGIFNSGTIERYPATGRARLGAHDWARTTGRARLGAHDWARTIGRARWARTTGRARLGAHDWARTTGRARLGAHDWARTIGRRQVFR</sequence>
<reference evidence="2" key="1">
    <citation type="submission" date="2022-11" db="UniProtKB">
        <authorList>
            <consortium name="WormBaseParasite"/>
        </authorList>
    </citation>
    <scope>IDENTIFICATION</scope>
</reference>
<dbReference type="WBParaSite" id="Gr19_v10_g6404.t1">
    <property type="protein sequence ID" value="Gr19_v10_g6404.t1"/>
    <property type="gene ID" value="Gr19_v10_g6404"/>
</dbReference>
<dbReference type="Proteomes" id="UP000887572">
    <property type="component" value="Unplaced"/>
</dbReference>
<evidence type="ECO:0000313" key="1">
    <source>
        <dbReference type="Proteomes" id="UP000887572"/>
    </source>
</evidence>
<protein>
    <submittedName>
        <fullName evidence="2">Uncharacterized protein</fullName>
    </submittedName>
</protein>
<dbReference type="AlphaFoldDB" id="A0A914I368"/>
<keyword evidence="1" id="KW-1185">Reference proteome</keyword>
<proteinExistence type="predicted"/>
<name>A0A914I368_GLORO</name>